<comment type="caution">
    <text evidence="2">The sequence shown here is derived from an EMBL/GenBank/DDBJ whole genome shotgun (WGS) entry which is preliminary data.</text>
</comment>
<evidence type="ECO:0000313" key="3">
    <source>
        <dbReference type="Proteomes" id="UP001211065"/>
    </source>
</evidence>
<keyword evidence="3" id="KW-1185">Reference proteome</keyword>
<organism evidence="2 3">
    <name type="scientific">Clydaea vesicula</name>
    <dbReference type="NCBI Taxonomy" id="447962"/>
    <lineage>
        <taxon>Eukaryota</taxon>
        <taxon>Fungi</taxon>
        <taxon>Fungi incertae sedis</taxon>
        <taxon>Chytridiomycota</taxon>
        <taxon>Chytridiomycota incertae sedis</taxon>
        <taxon>Chytridiomycetes</taxon>
        <taxon>Lobulomycetales</taxon>
        <taxon>Lobulomycetaceae</taxon>
        <taxon>Clydaea</taxon>
    </lineage>
</organism>
<dbReference type="Proteomes" id="UP001211065">
    <property type="component" value="Unassembled WGS sequence"/>
</dbReference>
<gene>
    <name evidence="2" type="ORF">HK099_002765</name>
</gene>
<proteinExistence type="predicted"/>
<dbReference type="EMBL" id="JADGJW010001944">
    <property type="protein sequence ID" value="KAJ3200236.1"/>
    <property type="molecule type" value="Genomic_DNA"/>
</dbReference>
<feature type="compositionally biased region" description="Low complexity" evidence="1">
    <location>
        <begin position="94"/>
        <end position="118"/>
    </location>
</feature>
<feature type="region of interest" description="Disordered" evidence="1">
    <location>
        <begin position="94"/>
        <end position="119"/>
    </location>
</feature>
<dbReference type="AlphaFoldDB" id="A0AAD5XUH8"/>
<protein>
    <submittedName>
        <fullName evidence="2">Uncharacterized protein</fullName>
    </submittedName>
</protein>
<accession>A0AAD5XUH8</accession>
<reference evidence="2" key="1">
    <citation type="submission" date="2020-05" db="EMBL/GenBank/DDBJ databases">
        <title>Phylogenomic resolution of chytrid fungi.</title>
        <authorList>
            <person name="Stajich J.E."/>
            <person name="Amses K."/>
            <person name="Simmons R."/>
            <person name="Seto K."/>
            <person name="Myers J."/>
            <person name="Bonds A."/>
            <person name="Quandt C.A."/>
            <person name="Barry K."/>
            <person name="Liu P."/>
            <person name="Grigoriev I."/>
            <person name="Longcore J.E."/>
            <person name="James T.Y."/>
        </authorList>
    </citation>
    <scope>NUCLEOTIDE SEQUENCE</scope>
    <source>
        <strain evidence="2">JEL0476</strain>
    </source>
</reference>
<feature type="non-terminal residue" evidence="2">
    <location>
        <position position="410"/>
    </location>
</feature>
<evidence type="ECO:0000313" key="2">
    <source>
        <dbReference type="EMBL" id="KAJ3200236.1"/>
    </source>
</evidence>
<evidence type="ECO:0000256" key="1">
    <source>
        <dbReference type="SAM" id="MobiDB-lite"/>
    </source>
</evidence>
<name>A0AAD5XUH8_9FUNG</name>
<sequence>MKANSDSCHFDANDLCERPFYYSQSIFQLSEIHLLDRVIHASFNYSKQQNSLARRFFSSLYSSKAWQAKIMYINSLNQKYMDWEYSIAQTEANSQPDPSWSSQNSSCNSPIISSNSSDTTQVLKSPIEESLDSSLIDLPPTPNNCSSLTNNLFLNTIAEPTVGSLINALDNSDLNYGFSCSNQPESSNNENVTCTKNSNSKSDCDCKFESSDTSSTFTVDGNYNIKVTPATVPSNSVSVPDTNVISFLSTDNYIQPLQRMQHHIPKLIIYPPPLKYSPKANFYLPFRQSQLKKYSFTREEMEEDLEIEDMVKEELLDVSEDSDDLSSCDDITPPIFNYQQIENSTFEELNPNNNKIFDIKTNISNISCKKKLINALVTEEKIDQEKHKQKINIGKSRKRKSEEFEIDNEI</sequence>